<dbReference type="AlphaFoldDB" id="A0A9Q8WEI4"/>
<dbReference type="SUPFAM" id="SSF53720">
    <property type="entry name" value="ALDH-like"/>
    <property type="match status" value="1"/>
</dbReference>
<dbReference type="Proteomes" id="UP000830671">
    <property type="component" value="Chromosome 3"/>
</dbReference>
<dbReference type="GO" id="GO:0005737">
    <property type="term" value="C:cytoplasm"/>
    <property type="evidence" value="ECO:0007669"/>
    <property type="project" value="TreeGrafter"/>
</dbReference>
<dbReference type="InterPro" id="IPR016163">
    <property type="entry name" value="Ald_DH_C"/>
</dbReference>
<dbReference type="Gene3D" id="3.40.605.10">
    <property type="entry name" value="Aldehyde Dehydrogenase, Chain A, domain 1"/>
    <property type="match status" value="1"/>
</dbReference>
<dbReference type="Pfam" id="PF00171">
    <property type="entry name" value="Aldedh"/>
    <property type="match status" value="1"/>
</dbReference>
<dbReference type="PANTHER" id="PTHR43353:SF7">
    <property type="entry name" value="SUCCINATE SEMIALDEHYDE DEHYDROGENASE (EUROFUNG)"/>
    <property type="match status" value="1"/>
</dbReference>
<dbReference type="PANTHER" id="PTHR43353">
    <property type="entry name" value="SUCCINATE-SEMIALDEHYDE DEHYDROGENASE, MITOCHONDRIAL"/>
    <property type="match status" value="1"/>
</dbReference>
<evidence type="ECO:0000256" key="3">
    <source>
        <dbReference type="ARBA" id="ARBA00023002"/>
    </source>
</evidence>
<reference evidence="6" key="1">
    <citation type="journal article" date="2021" name="Mol. Plant Microbe Interact.">
        <title>Complete Genome Sequence of the Plant-Pathogenic Fungus Colletotrichum lupini.</title>
        <authorList>
            <person name="Baroncelli R."/>
            <person name="Pensec F."/>
            <person name="Da Lio D."/>
            <person name="Boufleur T."/>
            <person name="Vicente I."/>
            <person name="Sarrocco S."/>
            <person name="Picot A."/>
            <person name="Baraldi E."/>
            <person name="Sukno S."/>
            <person name="Thon M."/>
            <person name="Le Floch G."/>
        </authorList>
    </citation>
    <scope>NUCLEOTIDE SEQUENCE</scope>
    <source>
        <strain evidence="6">IMI 504893</strain>
    </source>
</reference>
<dbReference type="EMBL" id="CP019475">
    <property type="protein sequence ID" value="UQC79837.1"/>
    <property type="molecule type" value="Genomic_DNA"/>
</dbReference>
<dbReference type="RefSeq" id="XP_049141468.1">
    <property type="nucleotide sequence ID" value="XM_049284325.1"/>
</dbReference>
<dbReference type="FunFam" id="3.40.309.10:FF:000004">
    <property type="entry name" value="Succinate-semialdehyde dehydrogenase I"/>
    <property type="match status" value="1"/>
</dbReference>
<dbReference type="Gene3D" id="3.40.309.10">
    <property type="entry name" value="Aldehyde Dehydrogenase, Chain A, domain 2"/>
    <property type="match status" value="1"/>
</dbReference>
<feature type="region of interest" description="Disordered" evidence="4">
    <location>
        <begin position="64"/>
        <end position="85"/>
    </location>
</feature>
<dbReference type="InterPro" id="IPR016161">
    <property type="entry name" value="Ald_DH/histidinol_DH"/>
</dbReference>
<comment type="similarity">
    <text evidence="2">Belongs to the aldehyde dehydrogenase family.</text>
</comment>
<feature type="compositionally biased region" description="Pro residues" evidence="4">
    <location>
        <begin position="269"/>
        <end position="279"/>
    </location>
</feature>
<evidence type="ECO:0000256" key="4">
    <source>
        <dbReference type="SAM" id="MobiDB-lite"/>
    </source>
</evidence>
<dbReference type="KEGG" id="clup:CLUP02_05317"/>
<evidence type="ECO:0000259" key="5">
    <source>
        <dbReference type="Pfam" id="PF00171"/>
    </source>
</evidence>
<evidence type="ECO:0000313" key="7">
    <source>
        <dbReference type="Proteomes" id="UP000830671"/>
    </source>
</evidence>
<keyword evidence="7" id="KW-1185">Reference proteome</keyword>
<comment type="pathway">
    <text evidence="1">Amino-acid degradation; 4-aminobutanoate degradation.</text>
</comment>
<dbReference type="InterPro" id="IPR015590">
    <property type="entry name" value="Aldehyde_DH_dom"/>
</dbReference>
<sequence>MCIPDLADLIRPRIPSPEVYHYATVGHRCHAVRRGEKFSAASRITQDLDGRLISIANITSSPVGRPMRRHSVAQPGREDYSSHRRRVSFSPTMISAVTSPVASTITTASTSSSGTSTAKSHKNSLVIHSLTPISPSFPLPFRLTDVDLLRRDCHIHGEWVSSLSNKRFAVLDPGTGRVWATCPDSTRDDVNPAVKSAHVAFQGFSKHTPAHERARLLTSWHHLILASRLDLATILVHETGKPLTEALAEVDYGAGLVRWFAGEADRLEPPPPPPPPPTTTPQLPSPAASRVSSPTSDDDGAVPASTPATSAFPRKRGALLKQPIGVVLALVPWSFPLALTLRKAAAALAAGCTVIVKPSSESPLTALALACLADRAGFPAGAINVLTTSLGNTPVVSEALCMHPLVKAVSFTGSARVGKRVAASCTRNLKRLSLDLGGNCPAVVFDDADLGQVAKDLAALKWRHAGQACVAPNRCYVQRRVYDVFSTLLVAEASKLKVGHGMAKDTTLGPLTTIRGLYKAEALCKDATEKGAVKLLGTGRREPGDGYFMAPTVLGSMTDSMLMCREEVFAPVLGLYVFDTEDEVVMRANDTPVGLAGYVFTKNNDRLWRMFDRLDAAVLGMNTVCLVTETPVPASNNGNGYTPAQATALDEFLVTKGAAMSPS</sequence>
<gene>
    <name evidence="6" type="ORF">CLUP02_05317</name>
</gene>
<dbReference type="GO" id="GO:0009450">
    <property type="term" value="P:gamma-aminobutyric acid catabolic process"/>
    <property type="evidence" value="ECO:0007669"/>
    <property type="project" value="TreeGrafter"/>
</dbReference>
<feature type="region of interest" description="Disordered" evidence="4">
    <location>
        <begin position="264"/>
        <end position="309"/>
    </location>
</feature>
<dbReference type="InterPro" id="IPR016162">
    <property type="entry name" value="Ald_DH_N"/>
</dbReference>
<dbReference type="InterPro" id="IPR050740">
    <property type="entry name" value="Aldehyde_DH_Superfamily"/>
</dbReference>
<organism evidence="6 7">
    <name type="scientific">Colletotrichum lupini</name>
    <dbReference type="NCBI Taxonomy" id="145971"/>
    <lineage>
        <taxon>Eukaryota</taxon>
        <taxon>Fungi</taxon>
        <taxon>Dikarya</taxon>
        <taxon>Ascomycota</taxon>
        <taxon>Pezizomycotina</taxon>
        <taxon>Sordariomycetes</taxon>
        <taxon>Hypocreomycetidae</taxon>
        <taxon>Glomerellales</taxon>
        <taxon>Glomerellaceae</taxon>
        <taxon>Colletotrichum</taxon>
        <taxon>Colletotrichum acutatum species complex</taxon>
    </lineage>
</organism>
<protein>
    <submittedName>
        <fullName evidence="6">Aldehyde dehydrogenase</fullName>
    </submittedName>
</protein>
<evidence type="ECO:0000256" key="1">
    <source>
        <dbReference type="ARBA" id="ARBA00005176"/>
    </source>
</evidence>
<evidence type="ECO:0000313" key="6">
    <source>
        <dbReference type="EMBL" id="UQC79837.1"/>
    </source>
</evidence>
<accession>A0A9Q8WEI4</accession>
<evidence type="ECO:0000256" key="2">
    <source>
        <dbReference type="ARBA" id="ARBA00009986"/>
    </source>
</evidence>
<dbReference type="GeneID" id="73339335"/>
<name>A0A9Q8WEI4_9PEZI</name>
<feature type="domain" description="Aldehyde dehydrogenase" evidence="5">
    <location>
        <begin position="159"/>
        <end position="631"/>
    </location>
</feature>
<dbReference type="GO" id="GO:0004777">
    <property type="term" value="F:succinate-semialdehyde dehydrogenase (NAD+) activity"/>
    <property type="evidence" value="ECO:0007669"/>
    <property type="project" value="TreeGrafter"/>
</dbReference>
<proteinExistence type="inferred from homology"/>
<keyword evidence="3" id="KW-0560">Oxidoreductase</keyword>